<evidence type="ECO:0000313" key="2">
    <source>
        <dbReference type="Proteomes" id="UP001161405"/>
    </source>
</evidence>
<dbReference type="EMBL" id="BSNI01000002">
    <property type="protein sequence ID" value="GLQ18057.1"/>
    <property type="molecule type" value="Genomic_DNA"/>
</dbReference>
<dbReference type="Gene3D" id="3.30.300.20">
    <property type="match status" value="1"/>
</dbReference>
<dbReference type="SUPFAM" id="SSF82784">
    <property type="entry name" value="OsmC-like"/>
    <property type="match status" value="1"/>
</dbReference>
<evidence type="ECO:0000313" key="1">
    <source>
        <dbReference type="EMBL" id="GLQ18057.1"/>
    </source>
</evidence>
<dbReference type="InterPro" id="IPR015946">
    <property type="entry name" value="KH_dom-like_a/b"/>
</dbReference>
<keyword evidence="2" id="KW-1185">Reference proteome</keyword>
<dbReference type="RefSeq" id="WP_284364654.1">
    <property type="nucleotide sequence ID" value="NZ_BSNI01000002.1"/>
</dbReference>
<name>A0ABQ5USB4_9HYPH</name>
<dbReference type="InterPro" id="IPR003718">
    <property type="entry name" value="OsmC/Ohr_fam"/>
</dbReference>
<comment type="caution">
    <text evidence="1">The sequence shown here is derived from an EMBL/GenBank/DDBJ whole genome shotgun (WGS) entry which is preliminary data.</text>
</comment>
<dbReference type="InterPro" id="IPR036102">
    <property type="entry name" value="OsmC/Ohrsf"/>
</dbReference>
<dbReference type="Proteomes" id="UP001161405">
    <property type="component" value="Unassembled WGS sequence"/>
</dbReference>
<proteinExistence type="predicted"/>
<dbReference type="PANTHER" id="PTHR35368:SF1">
    <property type="entry name" value="HYDROPEROXIDE REDUCTASE"/>
    <property type="match status" value="1"/>
</dbReference>
<dbReference type="Pfam" id="PF02566">
    <property type="entry name" value="OsmC"/>
    <property type="match status" value="1"/>
</dbReference>
<evidence type="ECO:0008006" key="3">
    <source>
        <dbReference type="Google" id="ProtNLM"/>
    </source>
</evidence>
<gene>
    <name evidence="1" type="ORF">GCM10007879_23060</name>
</gene>
<sequence length="179" mass="18911">MLNNIDLEGLEGAKAAISETPAAGIATYGVNLNWQSGVRANVTTLPMNVGGEEIPRDFSWVVDEPPALLGESKGPTPQEFLMSGVGACIMVGFVVHASIKNIEIKSLNVKVTGGLDLAGFLDLRDDAKVEMSGIQYEIHIDADASLEDLAEIERSAVDFSPNAMTVSRGIPLTGKVCPV</sequence>
<reference evidence="1" key="1">
    <citation type="journal article" date="2014" name="Int. J. Syst. Evol. Microbiol.">
        <title>Complete genome of a new Firmicutes species belonging to the dominant human colonic microbiota ('Ruminococcus bicirculans') reveals two chromosomes and a selective capacity to utilize plant glucans.</title>
        <authorList>
            <consortium name="NISC Comparative Sequencing Program"/>
            <person name="Wegmann U."/>
            <person name="Louis P."/>
            <person name="Goesmann A."/>
            <person name="Henrissat B."/>
            <person name="Duncan S.H."/>
            <person name="Flint H.J."/>
        </authorList>
    </citation>
    <scope>NUCLEOTIDE SEQUENCE</scope>
    <source>
        <strain evidence="1">NBRC 107169</strain>
    </source>
</reference>
<dbReference type="InterPro" id="IPR052924">
    <property type="entry name" value="OsmC/Ohr_hydroprdx_reductase"/>
</dbReference>
<protein>
    <recommendedName>
        <fullName evidence="3">OsmC family peroxiredoxin</fullName>
    </recommendedName>
</protein>
<organism evidence="1 2">
    <name type="scientific">Maritalea porphyrae</name>
    <dbReference type="NCBI Taxonomy" id="880732"/>
    <lineage>
        <taxon>Bacteria</taxon>
        <taxon>Pseudomonadati</taxon>
        <taxon>Pseudomonadota</taxon>
        <taxon>Alphaproteobacteria</taxon>
        <taxon>Hyphomicrobiales</taxon>
        <taxon>Devosiaceae</taxon>
        <taxon>Maritalea</taxon>
    </lineage>
</organism>
<reference evidence="1" key="2">
    <citation type="submission" date="2023-01" db="EMBL/GenBank/DDBJ databases">
        <title>Draft genome sequence of Maritalea porphyrae strain NBRC 107169.</title>
        <authorList>
            <person name="Sun Q."/>
            <person name="Mori K."/>
        </authorList>
    </citation>
    <scope>NUCLEOTIDE SEQUENCE</scope>
    <source>
        <strain evidence="1">NBRC 107169</strain>
    </source>
</reference>
<dbReference type="PANTHER" id="PTHR35368">
    <property type="entry name" value="HYDROPEROXIDE REDUCTASE"/>
    <property type="match status" value="1"/>
</dbReference>
<accession>A0ABQ5USB4</accession>